<organism evidence="4">
    <name type="scientific">uncultured Gemmatimonadota bacterium</name>
    <dbReference type="NCBI Taxonomy" id="203437"/>
    <lineage>
        <taxon>Bacteria</taxon>
        <taxon>Pseudomonadati</taxon>
        <taxon>Gemmatimonadota</taxon>
        <taxon>environmental samples</taxon>
    </lineage>
</organism>
<keyword evidence="1" id="KW-0808">Transferase</keyword>
<evidence type="ECO:0000256" key="1">
    <source>
        <dbReference type="ARBA" id="ARBA00022679"/>
    </source>
</evidence>
<dbReference type="AlphaFoldDB" id="A0A6J4KUZ5"/>
<dbReference type="PANTHER" id="PTHR43584:SF8">
    <property type="entry name" value="N-ACETYLMURAMATE ALPHA-1-PHOSPHATE URIDYLYLTRANSFERASE"/>
    <property type="match status" value="1"/>
</dbReference>
<dbReference type="PANTHER" id="PTHR43584">
    <property type="entry name" value="NUCLEOTIDYL TRANSFERASE"/>
    <property type="match status" value="1"/>
</dbReference>
<gene>
    <name evidence="4" type="ORF">AVDCRST_MAG68-1630</name>
</gene>
<dbReference type="GO" id="GO:0016779">
    <property type="term" value="F:nucleotidyltransferase activity"/>
    <property type="evidence" value="ECO:0007669"/>
    <property type="project" value="UniProtKB-KW"/>
</dbReference>
<evidence type="ECO:0000313" key="4">
    <source>
        <dbReference type="EMBL" id="CAA9315422.1"/>
    </source>
</evidence>
<proteinExistence type="predicted"/>
<accession>A0A6J4KUZ5</accession>
<dbReference type="InterPro" id="IPR005835">
    <property type="entry name" value="NTP_transferase_dom"/>
</dbReference>
<dbReference type="CDD" id="cd06422">
    <property type="entry name" value="NTP_transferase_like_1"/>
    <property type="match status" value="1"/>
</dbReference>
<dbReference type="SUPFAM" id="SSF53448">
    <property type="entry name" value="Nucleotide-diphospho-sugar transferases"/>
    <property type="match status" value="1"/>
</dbReference>
<dbReference type="EMBL" id="CADCTW010000085">
    <property type="protein sequence ID" value="CAA9315422.1"/>
    <property type="molecule type" value="Genomic_DNA"/>
</dbReference>
<name>A0A6J4KUZ5_9BACT</name>
<dbReference type="Gene3D" id="3.90.550.10">
    <property type="entry name" value="Spore Coat Polysaccharide Biosynthesis Protein SpsA, Chain A"/>
    <property type="match status" value="1"/>
</dbReference>
<dbReference type="InterPro" id="IPR029044">
    <property type="entry name" value="Nucleotide-diphossugar_trans"/>
</dbReference>
<reference evidence="4" key="1">
    <citation type="submission" date="2020-02" db="EMBL/GenBank/DDBJ databases">
        <authorList>
            <person name="Meier V. D."/>
        </authorList>
    </citation>
    <scope>NUCLEOTIDE SEQUENCE</scope>
    <source>
        <strain evidence="4">AVDCRST_MAG68</strain>
    </source>
</reference>
<evidence type="ECO:0000256" key="2">
    <source>
        <dbReference type="ARBA" id="ARBA00022695"/>
    </source>
</evidence>
<feature type="domain" description="Nucleotidyl transferase" evidence="3">
    <location>
        <begin position="3"/>
        <end position="236"/>
    </location>
</feature>
<sequence>MDALILAAGLGTRLRPLTDHTPKALIDVGGVPMLARVARRLVEAGADRLIVNTHHLGEQVARYVAEHDFGVETVISHEEGAPLETGGALVAAEALFRKDAPFILHNADILTDLPLGDMYAAHLAAGDPLATLAVLQRPSTRSFLFDDEGLLGRKDETKGLDLRVRPAAGEVRALPFAGVHVVSPRIFGLLTERGAFSVLDPYLRLAGAGERVLPFRVDGSLWLDIGRPEQLEAARRAVSV</sequence>
<keyword evidence="2" id="KW-0548">Nucleotidyltransferase</keyword>
<protein>
    <recommendedName>
        <fullName evidence="3">Nucleotidyl transferase domain-containing protein</fullName>
    </recommendedName>
</protein>
<dbReference type="InterPro" id="IPR050065">
    <property type="entry name" value="GlmU-like"/>
</dbReference>
<dbReference type="Pfam" id="PF00483">
    <property type="entry name" value="NTP_transferase"/>
    <property type="match status" value="1"/>
</dbReference>
<evidence type="ECO:0000259" key="3">
    <source>
        <dbReference type="Pfam" id="PF00483"/>
    </source>
</evidence>